<sequence>MELMPLIILLIINLYGIFLMGFDKSKAKKGQYRISERTLWIVAICGGAVGTTIGMNVFRHKTKHKAFQIGMPFLVGLQLVVLFLLFN</sequence>
<keyword evidence="1" id="KW-0812">Transmembrane</keyword>
<protein>
    <recommendedName>
        <fullName evidence="4">DUF1294 domain-containing protein</fullName>
    </recommendedName>
</protein>
<dbReference type="Proteomes" id="UP000789845">
    <property type="component" value="Unassembled WGS sequence"/>
</dbReference>
<comment type="caution">
    <text evidence="2">The sequence shown here is derived from an EMBL/GenBank/DDBJ whole genome shotgun (WGS) entry which is preliminary data.</text>
</comment>
<name>A0A9C7LA80_9BACI</name>
<dbReference type="Pfam" id="PF06961">
    <property type="entry name" value="DUF1294"/>
    <property type="match status" value="1"/>
</dbReference>
<dbReference type="EMBL" id="CAKJTG010000013">
    <property type="protein sequence ID" value="CAG9608851.1"/>
    <property type="molecule type" value="Genomic_DNA"/>
</dbReference>
<evidence type="ECO:0008006" key="4">
    <source>
        <dbReference type="Google" id="ProtNLM"/>
    </source>
</evidence>
<feature type="transmembrane region" description="Helical" evidence="1">
    <location>
        <begin position="34"/>
        <end position="54"/>
    </location>
</feature>
<accession>A0A9C7LA80</accession>
<gene>
    <name evidence="2" type="ORF">NEOCIP111885_02569</name>
</gene>
<evidence type="ECO:0000313" key="3">
    <source>
        <dbReference type="Proteomes" id="UP000789845"/>
    </source>
</evidence>
<reference evidence="2" key="1">
    <citation type="submission" date="2021-10" db="EMBL/GenBank/DDBJ databases">
        <authorList>
            <person name="Criscuolo A."/>
        </authorList>
    </citation>
    <scope>NUCLEOTIDE SEQUENCE</scope>
    <source>
        <strain evidence="2">CIP111885</strain>
    </source>
</reference>
<feature type="transmembrane region" description="Helical" evidence="1">
    <location>
        <begin position="66"/>
        <end position="86"/>
    </location>
</feature>
<dbReference type="AlphaFoldDB" id="A0A9C7LA80"/>
<evidence type="ECO:0000256" key="1">
    <source>
        <dbReference type="SAM" id="Phobius"/>
    </source>
</evidence>
<evidence type="ECO:0000313" key="2">
    <source>
        <dbReference type="EMBL" id="CAG9608851.1"/>
    </source>
</evidence>
<dbReference type="InterPro" id="IPR010718">
    <property type="entry name" value="DUF1294"/>
</dbReference>
<keyword evidence="3" id="KW-1185">Reference proteome</keyword>
<keyword evidence="1" id="KW-1133">Transmembrane helix</keyword>
<feature type="transmembrane region" description="Helical" evidence="1">
    <location>
        <begin position="6"/>
        <end position="22"/>
    </location>
</feature>
<organism evidence="2 3">
    <name type="scientific">Pseudoneobacillus rhizosphaerae</name>
    <dbReference type="NCBI Taxonomy" id="2880968"/>
    <lineage>
        <taxon>Bacteria</taxon>
        <taxon>Bacillati</taxon>
        <taxon>Bacillota</taxon>
        <taxon>Bacilli</taxon>
        <taxon>Bacillales</taxon>
        <taxon>Bacillaceae</taxon>
        <taxon>Pseudoneobacillus</taxon>
    </lineage>
</organism>
<keyword evidence="1" id="KW-0472">Membrane</keyword>
<proteinExistence type="predicted"/>
<dbReference type="RefSeq" id="WP_230497095.1">
    <property type="nucleotide sequence ID" value="NZ_CAKJTG010000013.1"/>
</dbReference>